<gene>
    <name evidence="4" type="ORF">DW712_23425</name>
</gene>
<dbReference type="InterPro" id="IPR001375">
    <property type="entry name" value="Peptidase_S9_cat"/>
</dbReference>
<dbReference type="Pfam" id="PF00326">
    <property type="entry name" value="Peptidase_S9"/>
    <property type="match status" value="1"/>
</dbReference>
<dbReference type="SUPFAM" id="SSF82171">
    <property type="entry name" value="DPP6 N-terminal domain-like"/>
    <property type="match status" value="1"/>
</dbReference>
<dbReference type="InterPro" id="IPR050278">
    <property type="entry name" value="Serine_Prot_S9B/DPPIV"/>
</dbReference>
<organism evidence="4 5">
    <name type="scientific">Bacteroides intestinalis</name>
    <dbReference type="NCBI Taxonomy" id="329854"/>
    <lineage>
        <taxon>Bacteria</taxon>
        <taxon>Pseudomonadati</taxon>
        <taxon>Bacteroidota</taxon>
        <taxon>Bacteroidia</taxon>
        <taxon>Bacteroidales</taxon>
        <taxon>Bacteroidaceae</taxon>
        <taxon>Bacteroides</taxon>
    </lineage>
</organism>
<evidence type="ECO:0000259" key="3">
    <source>
        <dbReference type="Pfam" id="PF00930"/>
    </source>
</evidence>
<dbReference type="InterPro" id="IPR029058">
    <property type="entry name" value="AB_hydrolase_fold"/>
</dbReference>
<name>A0A414KYM3_9BACE</name>
<proteinExistence type="predicted"/>
<feature type="domain" description="Peptidase S9 prolyl oligopeptidase catalytic" evidence="2">
    <location>
        <begin position="524"/>
        <end position="715"/>
    </location>
</feature>
<feature type="domain" description="Dipeptidylpeptidase IV N-terminal" evidence="3">
    <location>
        <begin position="117"/>
        <end position="434"/>
    </location>
</feature>
<comment type="caution">
    <text evidence="4">The sequence shown here is derived from an EMBL/GenBank/DDBJ whole genome shotgun (WGS) entry which is preliminary data.</text>
</comment>
<dbReference type="GO" id="GO:0008236">
    <property type="term" value="F:serine-type peptidase activity"/>
    <property type="evidence" value="ECO:0007669"/>
    <property type="project" value="InterPro"/>
</dbReference>
<dbReference type="RefSeq" id="WP_118223888.1">
    <property type="nucleotide sequence ID" value="NZ_JADNIJ010000014.1"/>
</dbReference>
<dbReference type="Pfam" id="PF00930">
    <property type="entry name" value="DPPIV_N"/>
    <property type="match status" value="1"/>
</dbReference>
<dbReference type="GO" id="GO:0006508">
    <property type="term" value="P:proteolysis"/>
    <property type="evidence" value="ECO:0007669"/>
    <property type="project" value="InterPro"/>
</dbReference>
<feature type="chain" id="PRO_5019516013" evidence="1">
    <location>
        <begin position="26"/>
        <end position="716"/>
    </location>
</feature>
<dbReference type="InterPro" id="IPR002469">
    <property type="entry name" value="Peptidase_S9B_N"/>
</dbReference>
<reference evidence="4 5" key="1">
    <citation type="submission" date="2018-08" db="EMBL/GenBank/DDBJ databases">
        <title>A genome reference for cultivated species of the human gut microbiota.</title>
        <authorList>
            <person name="Zou Y."/>
            <person name="Xue W."/>
            <person name="Luo G."/>
        </authorList>
    </citation>
    <scope>NUCLEOTIDE SEQUENCE [LARGE SCALE GENOMIC DNA]</scope>
    <source>
        <strain evidence="4 5">AM27-17</strain>
    </source>
</reference>
<accession>A0A414KYM3</accession>
<evidence type="ECO:0000259" key="2">
    <source>
        <dbReference type="Pfam" id="PF00326"/>
    </source>
</evidence>
<protein>
    <submittedName>
        <fullName evidence="4">S9 family peptidase</fullName>
    </submittedName>
</protein>
<dbReference type="PANTHER" id="PTHR11731">
    <property type="entry name" value="PROTEASE FAMILY S9B,C DIPEPTIDYL-PEPTIDASE IV-RELATED"/>
    <property type="match status" value="1"/>
</dbReference>
<sequence length="716" mass="81096">MKIISKWMGVVLLASSALFTTNVMAQDLKKPTLEDLIPGGETYRFAENLYGLQWWGDTCIKPGIDSLFAVNPKTGKETLLLTREKINQALEQEKLGKLNHLHQVALPWVEKTQLLISLPRNYVVYDWKADKIISKQTLPEKAANKDYNITSGNVAYTQNNNLYVNSHAVTNEPEGIVCGQSVHRNEFGISKGTYWSPKGDLLAFYRMDESMVTQYPLVDITARTGELNNVRYPMAGMTSHKVTVGIYNPETQKTIYLNAGDPTDRYFTNISWAPDAKSLYLIELNRDQNHAKLCQYNAETGELMGTLFEETHPKYVEPQHPIVFLPWDSNKFIYQSQRDGFNHLYLYGTDGKLIKQLTEGKWLVSDILGFNTQRKEVIFNAVDALGSSNFAVNVTSGKRSLPFNINTTTEGVHKGELSASGTYIIDNYSTPGIPRKIDIINTKTFKSINLLTAKNPYQDFNMPSIEVGTIKAADGVTDLYYRIIKPADFDPNKKYPTIIYVYGGPHAQMVTGGWQNGARGWDIYMANKGYIMFTLDNRGSDNRGLEFENVTFRHLGIEEGKDQVKGVEFLKSLPYVDGNRIGVHGWSFGGHMTTALMLRYPEIFKVGVAGGPVIDWGYYEIMYGERYMDTPQSNPEGYEQCNLKNLAGNLKGHLLLIHDDHDDTCVPQHTLSFIKACVDARTYPDLFIYPTHKHNVIGRDRVHLHEKITRYFEDNL</sequence>
<evidence type="ECO:0000313" key="4">
    <source>
        <dbReference type="EMBL" id="RHE87406.1"/>
    </source>
</evidence>
<evidence type="ECO:0000256" key="1">
    <source>
        <dbReference type="SAM" id="SignalP"/>
    </source>
</evidence>
<dbReference type="EMBL" id="QSKV01000023">
    <property type="protein sequence ID" value="RHE87406.1"/>
    <property type="molecule type" value="Genomic_DNA"/>
</dbReference>
<dbReference type="SUPFAM" id="SSF53474">
    <property type="entry name" value="alpha/beta-Hydrolases"/>
    <property type="match status" value="1"/>
</dbReference>
<dbReference type="Gene3D" id="3.40.50.1820">
    <property type="entry name" value="alpha/beta hydrolase"/>
    <property type="match status" value="1"/>
</dbReference>
<dbReference type="PANTHER" id="PTHR11731:SF193">
    <property type="entry name" value="DIPEPTIDYL PEPTIDASE 9"/>
    <property type="match status" value="1"/>
</dbReference>
<dbReference type="Gene3D" id="2.140.10.30">
    <property type="entry name" value="Dipeptidylpeptidase IV, N-terminal domain"/>
    <property type="match status" value="1"/>
</dbReference>
<keyword evidence="1" id="KW-0732">Signal</keyword>
<dbReference type="AlphaFoldDB" id="A0A414KYM3"/>
<dbReference type="Proteomes" id="UP000285650">
    <property type="component" value="Unassembled WGS sequence"/>
</dbReference>
<dbReference type="GO" id="GO:0008239">
    <property type="term" value="F:dipeptidyl-peptidase activity"/>
    <property type="evidence" value="ECO:0007669"/>
    <property type="project" value="TreeGrafter"/>
</dbReference>
<evidence type="ECO:0000313" key="5">
    <source>
        <dbReference type="Proteomes" id="UP000285650"/>
    </source>
</evidence>
<feature type="signal peptide" evidence="1">
    <location>
        <begin position="1"/>
        <end position="25"/>
    </location>
</feature>